<keyword evidence="13" id="KW-0464">Manganese</keyword>
<comment type="subcellular location">
    <subcellularLocation>
        <location evidence="2">Golgi apparatus membrane</location>
        <topology evidence="2">Single-pass type II membrane protein</topology>
    </subcellularLocation>
</comment>
<evidence type="ECO:0000256" key="6">
    <source>
        <dbReference type="ARBA" id="ARBA00022679"/>
    </source>
</evidence>
<evidence type="ECO:0000256" key="11">
    <source>
        <dbReference type="ARBA" id="ARBA00023034"/>
    </source>
</evidence>
<dbReference type="InterPro" id="IPR004139">
    <property type="entry name" value="Glyco_trans_13"/>
</dbReference>
<protein>
    <submittedName>
        <fullName evidence="16">Uncharacterized protein LOC108664819</fullName>
    </submittedName>
</protein>
<keyword evidence="7" id="KW-0812">Transmembrane</keyword>
<evidence type="ECO:0000256" key="7">
    <source>
        <dbReference type="ARBA" id="ARBA00022692"/>
    </source>
</evidence>
<evidence type="ECO:0000256" key="13">
    <source>
        <dbReference type="ARBA" id="ARBA00023211"/>
    </source>
</evidence>
<dbReference type="SUPFAM" id="SSF53448">
    <property type="entry name" value="Nucleotide-diphospho-sugar transferases"/>
    <property type="match status" value="1"/>
</dbReference>
<keyword evidence="12" id="KW-0472">Membrane</keyword>
<keyword evidence="6" id="KW-0808">Transferase</keyword>
<dbReference type="GO" id="GO:0000139">
    <property type="term" value="C:Golgi membrane"/>
    <property type="evidence" value="ECO:0007669"/>
    <property type="project" value="UniProtKB-SubCell"/>
</dbReference>
<keyword evidence="10" id="KW-1133">Transmembrane helix</keyword>
<feature type="non-terminal residue" evidence="16">
    <location>
        <position position="793"/>
    </location>
</feature>
<keyword evidence="5" id="KW-0328">Glycosyltransferase</keyword>
<dbReference type="InterPro" id="IPR029044">
    <property type="entry name" value="Nucleotide-diphossugar_trans"/>
</dbReference>
<name>A0A8B7MZK0_HYAAZ</name>
<accession>A0A8B7MZK0</accession>
<keyword evidence="15" id="KW-1185">Reference proteome</keyword>
<evidence type="ECO:0000256" key="2">
    <source>
        <dbReference type="ARBA" id="ARBA00004323"/>
    </source>
</evidence>
<evidence type="ECO:0000256" key="8">
    <source>
        <dbReference type="ARBA" id="ARBA00022723"/>
    </source>
</evidence>
<dbReference type="KEGG" id="hazt:108664819"/>
<evidence type="ECO:0000256" key="1">
    <source>
        <dbReference type="ARBA" id="ARBA00001936"/>
    </source>
</evidence>
<keyword evidence="14" id="KW-0732">Signal</keyword>
<dbReference type="GO" id="GO:0046872">
    <property type="term" value="F:metal ion binding"/>
    <property type="evidence" value="ECO:0007669"/>
    <property type="project" value="UniProtKB-KW"/>
</dbReference>
<evidence type="ECO:0000256" key="4">
    <source>
        <dbReference type="ARBA" id="ARBA00006492"/>
    </source>
</evidence>
<dbReference type="Pfam" id="PF03071">
    <property type="entry name" value="GNT-I"/>
    <property type="match status" value="1"/>
</dbReference>
<evidence type="ECO:0000256" key="10">
    <source>
        <dbReference type="ARBA" id="ARBA00022989"/>
    </source>
</evidence>
<dbReference type="InterPro" id="IPR052463">
    <property type="entry name" value="O-linked_mannose_GnT"/>
</dbReference>
<proteinExistence type="inferred from homology"/>
<dbReference type="PANTHER" id="PTHR46396">
    <property type="entry name" value="PROTEIN O-LINKED-MANNOSE BETA-1,2-N-ACETYLGLUCOSAMINYLTRANSFERASE 1"/>
    <property type="match status" value="1"/>
</dbReference>
<gene>
    <name evidence="16" type="primary">LOC108664819</name>
</gene>
<evidence type="ECO:0000256" key="9">
    <source>
        <dbReference type="ARBA" id="ARBA00022968"/>
    </source>
</evidence>
<sequence length="793" mass="91024">MAIRVNVIFWLMCVLAWQHCESSNRISGDMCLWSSLRGGDSVYEIVEHKMQSRMDLLNQYAWRPGIYKHTKNGKSVMDYTSSAKTISTPGKLWEIKLNDVIQNKSVHCAGSKCTSFNTRNGRRTNITSINFPSTHLEHPIKAQMSLKEENNLDRDTFLDCFLLSQDNYWDQPQASDRNSHFRNYRLSDVIDMKTRQPLENFTSSDGIVLRVLHETSGSTLLHVVFQTWQYFTFGAHLRWWLEKLQPGRIAVLTVRRIGVPGLWFIEKYLKESGSLFVDTVPTTNMWTWAWVVGGRTLIESTAKYKSDLFAHKIFSFANNEAKHNKNQILEDKKIVAFESKLSRSGQHRMRGNLTLQPQIHRYFNNHSPITNNNMNFFTDQMKMREKLCDSCEGLGEFCSYIFHSELLKRINSPQENSGPKIAIVVLAGIRVEYILHTLTHLFSSIGVDKKNVVVMVGRSFNDNSVNRNVLLLLNSLTIPYQITPDFEILLSLSATSLGKSFYYYKSAFKLALEYYSADYKYFALLDEDVEVSKDWLRYLQYTAPLLDTDTSLWCATGSGGVLPAGKDPKRVYRAQRQPGWGFMVTRAVLEAATRQMLTGDVALYDMWLLNTFSKGRECVFPEVARSRHYGVGINTIPQVHHIYSLEVTLYQGPPLKMTPLIQLTRENYRKKIVKEISSAEVYSENPCKSNFLAKTAQHGKVSLVFPFLLNSSTDFFNWTLLAECIGLYGYSPPHAPYFAVPLTLPLNNTLYIIGVPISPFTELIHKNFTLWTPTFLEDGATQFFYPLPRFLNH</sequence>
<comment type="cofactor">
    <cofactor evidence="1">
        <name>Mn(2+)</name>
        <dbReference type="ChEBI" id="CHEBI:29035"/>
    </cofactor>
</comment>
<dbReference type="UniPathway" id="UPA00378"/>
<dbReference type="RefSeq" id="XP_018007002.1">
    <property type="nucleotide sequence ID" value="XM_018151513.2"/>
</dbReference>
<dbReference type="GO" id="GO:0016266">
    <property type="term" value="P:protein O-linked glycosylation via N-acetyl-galactosamine"/>
    <property type="evidence" value="ECO:0007669"/>
    <property type="project" value="TreeGrafter"/>
</dbReference>
<keyword evidence="8" id="KW-0479">Metal-binding</keyword>
<dbReference type="Gene3D" id="3.90.550.10">
    <property type="entry name" value="Spore Coat Polysaccharide Biosynthesis Protein SpsA, Chain A"/>
    <property type="match status" value="1"/>
</dbReference>
<comment type="pathway">
    <text evidence="3">Protein modification; protein glycosylation.</text>
</comment>
<evidence type="ECO:0000256" key="3">
    <source>
        <dbReference type="ARBA" id="ARBA00004922"/>
    </source>
</evidence>
<evidence type="ECO:0000313" key="15">
    <source>
        <dbReference type="Proteomes" id="UP000694843"/>
    </source>
</evidence>
<evidence type="ECO:0000256" key="12">
    <source>
        <dbReference type="ARBA" id="ARBA00023136"/>
    </source>
</evidence>
<dbReference type="Proteomes" id="UP000694843">
    <property type="component" value="Unplaced"/>
</dbReference>
<dbReference type="GO" id="GO:0047223">
    <property type="term" value="F:beta-1,3-galactosyl-O-glycosyl-glycoprotein beta-1,3-N-acetylglucosaminyltransferase activity"/>
    <property type="evidence" value="ECO:0007669"/>
    <property type="project" value="TreeGrafter"/>
</dbReference>
<evidence type="ECO:0000313" key="16">
    <source>
        <dbReference type="RefSeq" id="XP_018007002.1"/>
    </source>
</evidence>
<dbReference type="PANTHER" id="PTHR46396:SF2">
    <property type="entry name" value="ILEI_PANDER DOMAIN-CONTAINING PROTEIN"/>
    <property type="match status" value="1"/>
</dbReference>
<organism evidence="15 16">
    <name type="scientific">Hyalella azteca</name>
    <name type="common">Amphipod</name>
    <dbReference type="NCBI Taxonomy" id="294128"/>
    <lineage>
        <taxon>Eukaryota</taxon>
        <taxon>Metazoa</taxon>
        <taxon>Ecdysozoa</taxon>
        <taxon>Arthropoda</taxon>
        <taxon>Crustacea</taxon>
        <taxon>Multicrustacea</taxon>
        <taxon>Malacostraca</taxon>
        <taxon>Eumalacostraca</taxon>
        <taxon>Peracarida</taxon>
        <taxon>Amphipoda</taxon>
        <taxon>Senticaudata</taxon>
        <taxon>Talitrida</taxon>
        <taxon>Talitroidea</taxon>
        <taxon>Hyalellidae</taxon>
        <taxon>Hyalella</taxon>
    </lineage>
</organism>
<dbReference type="GeneID" id="108664819"/>
<feature type="signal peptide" evidence="14">
    <location>
        <begin position="1"/>
        <end position="22"/>
    </location>
</feature>
<dbReference type="OrthoDB" id="6375095at2759"/>
<keyword evidence="11" id="KW-0333">Golgi apparatus</keyword>
<dbReference type="AlphaFoldDB" id="A0A8B7MZK0"/>
<evidence type="ECO:0000256" key="5">
    <source>
        <dbReference type="ARBA" id="ARBA00022676"/>
    </source>
</evidence>
<comment type="similarity">
    <text evidence="4">Belongs to the glycosyltransferase 13 family.</text>
</comment>
<evidence type="ECO:0000256" key="14">
    <source>
        <dbReference type="SAM" id="SignalP"/>
    </source>
</evidence>
<feature type="chain" id="PRO_5034495990" evidence="14">
    <location>
        <begin position="23"/>
        <end position="793"/>
    </location>
</feature>
<reference evidence="16" key="1">
    <citation type="submission" date="2025-08" db="UniProtKB">
        <authorList>
            <consortium name="RefSeq"/>
        </authorList>
    </citation>
    <scope>IDENTIFICATION</scope>
</reference>
<keyword evidence="9" id="KW-0735">Signal-anchor</keyword>